<feature type="region of interest" description="Disordered" evidence="1">
    <location>
        <begin position="1"/>
        <end position="27"/>
    </location>
</feature>
<evidence type="ECO:0000313" key="3">
    <source>
        <dbReference type="EMBL" id="EOA36316.1"/>
    </source>
</evidence>
<dbReference type="KEGG" id="crb:17900862"/>
<feature type="non-terminal residue" evidence="3">
    <location>
        <position position="1"/>
    </location>
</feature>
<keyword evidence="2" id="KW-1133">Transmembrane helix</keyword>
<keyword evidence="2" id="KW-0472">Membrane</keyword>
<dbReference type="OrthoDB" id="785473at2759"/>
<dbReference type="PANTHER" id="PTHR35697">
    <property type="entry name" value="OS08G0108300 PROTEIN"/>
    <property type="match status" value="1"/>
</dbReference>
<dbReference type="AlphaFoldDB" id="R0GKL5"/>
<organism evidence="3 4">
    <name type="scientific">Capsella rubella</name>
    <dbReference type="NCBI Taxonomy" id="81985"/>
    <lineage>
        <taxon>Eukaryota</taxon>
        <taxon>Viridiplantae</taxon>
        <taxon>Streptophyta</taxon>
        <taxon>Embryophyta</taxon>
        <taxon>Tracheophyta</taxon>
        <taxon>Spermatophyta</taxon>
        <taxon>Magnoliopsida</taxon>
        <taxon>eudicotyledons</taxon>
        <taxon>Gunneridae</taxon>
        <taxon>Pentapetalae</taxon>
        <taxon>rosids</taxon>
        <taxon>malvids</taxon>
        <taxon>Brassicales</taxon>
        <taxon>Brassicaceae</taxon>
        <taxon>Camelineae</taxon>
        <taxon>Capsella</taxon>
    </lineage>
</organism>
<reference evidence="4" key="1">
    <citation type="journal article" date="2013" name="Nat. Genet.">
        <title>The Capsella rubella genome and the genomic consequences of rapid mating system evolution.</title>
        <authorList>
            <person name="Slotte T."/>
            <person name="Hazzouri K.M."/>
            <person name="Agren J.A."/>
            <person name="Koenig D."/>
            <person name="Maumus F."/>
            <person name="Guo Y.L."/>
            <person name="Steige K."/>
            <person name="Platts A.E."/>
            <person name="Escobar J.S."/>
            <person name="Newman L.K."/>
            <person name="Wang W."/>
            <person name="Mandakova T."/>
            <person name="Vello E."/>
            <person name="Smith L.M."/>
            <person name="Henz S.R."/>
            <person name="Steffen J."/>
            <person name="Takuno S."/>
            <person name="Brandvain Y."/>
            <person name="Coop G."/>
            <person name="Andolfatto P."/>
            <person name="Hu T.T."/>
            <person name="Blanchette M."/>
            <person name="Clark R.M."/>
            <person name="Quesneville H."/>
            <person name="Nordborg M."/>
            <person name="Gaut B.S."/>
            <person name="Lysak M.A."/>
            <person name="Jenkins J."/>
            <person name="Grimwood J."/>
            <person name="Chapman J."/>
            <person name="Prochnik S."/>
            <person name="Shu S."/>
            <person name="Rokhsar D."/>
            <person name="Schmutz J."/>
            <person name="Weigel D."/>
            <person name="Wright S.I."/>
        </authorList>
    </citation>
    <scope>NUCLEOTIDE SEQUENCE [LARGE SCALE GENOMIC DNA]</scope>
    <source>
        <strain evidence="4">cv. Monte Gargano</strain>
    </source>
</reference>
<gene>
    <name evidence="3" type="ORF">CARUB_v10010625mg</name>
</gene>
<name>R0GKL5_9BRAS</name>
<dbReference type="GO" id="GO:0009834">
    <property type="term" value="P:plant-type secondary cell wall biogenesis"/>
    <property type="evidence" value="ECO:0007669"/>
    <property type="project" value="InterPro"/>
</dbReference>
<feature type="transmembrane region" description="Helical" evidence="2">
    <location>
        <begin position="34"/>
        <end position="59"/>
    </location>
</feature>
<evidence type="ECO:0000313" key="4">
    <source>
        <dbReference type="Proteomes" id="UP000029121"/>
    </source>
</evidence>
<sequence>LTKPQETNHQNTNDMASTDAVSRPTPTPDHDTTVVVVVFVSLGCVMFLLFLAFVIWFLIKKRSKKHSEKSKAVRMDEHFKMKEAIVEGPNGQKSVVLSVEDDVEFSDAIKKDEKDLKKHGAVGSSSVASRS</sequence>
<dbReference type="Proteomes" id="UP000029121">
    <property type="component" value="Unassembled WGS sequence"/>
</dbReference>
<dbReference type="InterPro" id="IPR044950">
    <property type="entry name" value="TED6/7"/>
</dbReference>
<feature type="compositionally biased region" description="Polar residues" evidence="1">
    <location>
        <begin position="1"/>
        <end position="20"/>
    </location>
</feature>
<keyword evidence="2" id="KW-0812">Transmembrane</keyword>
<dbReference type="eggNOG" id="ENOG502STV4">
    <property type="taxonomic scope" value="Eukaryota"/>
</dbReference>
<proteinExistence type="predicted"/>
<keyword evidence="4" id="KW-1185">Reference proteome</keyword>
<evidence type="ECO:0000256" key="2">
    <source>
        <dbReference type="SAM" id="Phobius"/>
    </source>
</evidence>
<protein>
    <submittedName>
        <fullName evidence="3">Uncharacterized protein</fullName>
    </submittedName>
</protein>
<dbReference type="EMBL" id="KB870805">
    <property type="protein sequence ID" value="EOA36316.1"/>
    <property type="molecule type" value="Genomic_DNA"/>
</dbReference>
<evidence type="ECO:0000256" key="1">
    <source>
        <dbReference type="SAM" id="MobiDB-lite"/>
    </source>
</evidence>
<dbReference type="STRING" id="81985.R0GKL5"/>
<accession>R0GKL5</accession>
<dbReference type="PANTHER" id="PTHR35697:SF10">
    <property type="entry name" value="PROTEIN TRACHEARY ELEMENT DIFFERENTIATION-RELATED 6"/>
    <property type="match status" value="1"/>
</dbReference>